<organism evidence="2">
    <name type="scientific">bioreactor metagenome</name>
    <dbReference type="NCBI Taxonomy" id="1076179"/>
    <lineage>
        <taxon>unclassified sequences</taxon>
        <taxon>metagenomes</taxon>
        <taxon>ecological metagenomes</taxon>
    </lineage>
</organism>
<dbReference type="Gene3D" id="3.40.430.10">
    <property type="entry name" value="Dihydrofolate Reductase, subunit A"/>
    <property type="match status" value="1"/>
</dbReference>
<sequence>MEKHCFANAAEFDAFLSRLGGENITAILIEGGGELAGALIEWGMVDAVEFHIAPKLLCGRGSIPVTGGENLPLASAVKLVNFRSENRGGDLIVTADVMKEEN</sequence>
<comment type="caution">
    <text evidence="2">The sequence shown here is derived from an EMBL/GenBank/DDBJ whole genome shotgun (WGS) entry which is preliminary data.</text>
</comment>
<proteinExistence type="predicted"/>
<reference evidence="2" key="1">
    <citation type="submission" date="2019-08" db="EMBL/GenBank/DDBJ databases">
        <authorList>
            <person name="Kucharzyk K."/>
            <person name="Murdoch R.W."/>
            <person name="Higgins S."/>
            <person name="Loffler F."/>
        </authorList>
    </citation>
    <scope>NUCLEOTIDE SEQUENCE</scope>
</reference>
<dbReference type="AlphaFoldDB" id="A0A645ITC6"/>
<name>A0A645ITC6_9ZZZZ</name>
<protein>
    <recommendedName>
        <fullName evidence="1">Bacterial bifunctional deaminase-reductase C-terminal domain-containing protein</fullName>
    </recommendedName>
</protein>
<dbReference type="GO" id="GO:0008703">
    <property type="term" value="F:5-amino-6-(5-phosphoribosylamino)uracil reductase activity"/>
    <property type="evidence" value="ECO:0007669"/>
    <property type="project" value="InterPro"/>
</dbReference>
<evidence type="ECO:0000259" key="1">
    <source>
        <dbReference type="Pfam" id="PF01872"/>
    </source>
</evidence>
<feature type="domain" description="Bacterial bifunctional deaminase-reductase C-terminal" evidence="1">
    <location>
        <begin position="11"/>
        <end position="87"/>
    </location>
</feature>
<dbReference type="InterPro" id="IPR002734">
    <property type="entry name" value="RibDG_C"/>
</dbReference>
<accession>A0A645ITC6</accession>
<dbReference type="GO" id="GO:0009231">
    <property type="term" value="P:riboflavin biosynthetic process"/>
    <property type="evidence" value="ECO:0007669"/>
    <property type="project" value="InterPro"/>
</dbReference>
<dbReference type="InterPro" id="IPR024072">
    <property type="entry name" value="DHFR-like_dom_sf"/>
</dbReference>
<dbReference type="Pfam" id="PF01872">
    <property type="entry name" value="RibD_C"/>
    <property type="match status" value="1"/>
</dbReference>
<dbReference type="SUPFAM" id="SSF53597">
    <property type="entry name" value="Dihydrofolate reductase-like"/>
    <property type="match status" value="1"/>
</dbReference>
<dbReference type="EMBL" id="VSSQ01116953">
    <property type="protein sequence ID" value="MPN51644.1"/>
    <property type="molecule type" value="Genomic_DNA"/>
</dbReference>
<gene>
    <name evidence="2" type="ORF">SDC9_199293</name>
</gene>
<evidence type="ECO:0000313" key="2">
    <source>
        <dbReference type="EMBL" id="MPN51644.1"/>
    </source>
</evidence>